<keyword evidence="3" id="KW-1185">Reference proteome</keyword>
<protein>
    <recommendedName>
        <fullName evidence="4">Lipoprotein</fullName>
    </recommendedName>
</protein>
<dbReference type="PROSITE" id="PS51257">
    <property type="entry name" value="PROKAR_LIPOPROTEIN"/>
    <property type="match status" value="1"/>
</dbReference>
<dbReference type="OrthoDB" id="7284342at2"/>
<sequence>MPALRRLALSFYLPTCALLALSTLAGCGESDPQLFAPACPATDVPAATADQFVYNNQSLDVGSLISHAQLTAIAGDCERGPQSSDDQQTTRTRISLAMNLTRGPAAKDNIITVPYFVAIMRDGKIIDKKIFKDTFALPANVSTQSVRTELRLIDLPASQNLQENPYTLEIGYQLTPDELTYNRQHLPIATFERHSQ</sequence>
<dbReference type="AlphaFoldDB" id="A0A4Y6UIT7"/>
<accession>A0A4Y6UIT7</accession>
<keyword evidence="1" id="KW-0732">Signal</keyword>
<evidence type="ECO:0008006" key="4">
    <source>
        <dbReference type="Google" id="ProtNLM"/>
    </source>
</evidence>
<name>A0A4Y6UIT7_9PROT</name>
<evidence type="ECO:0000313" key="2">
    <source>
        <dbReference type="EMBL" id="QDH16291.1"/>
    </source>
</evidence>
<proteinExistence type="predicted"/>
<gene>
    <name evidence="2" type="ORF">E3D00_00920</name>
</gene>
<dbReference type="Proteomes" id="UP000316313">
    <property type="component" value="Chromosome"/>
</dbReference>
<feature type="chain" id="PRO_5021494151" description="Lipoprotein" evidence="1">
    <location>
        <begin position="26"/>
        <end position="196"/>
    </location>
</feature>
<organism evidence="2 3">
    <name type="scientific">Swingsia samuiensis</name>
    <dbReference type="NCBI Taxonomy" id="1293412"/>
    <lineage>
        <taxon>Bacteria</taxon>
        <taxon>Pseudomonadati</taxon>
        <taxon>Pseudomonadota</taxon>
        <taxon>Alphaproteobacteria</taxon>
        <taxon>Acetobacterales</taxon>
        <taxon>Acetobacteraceae</taxon>
        <taxon>Swingsia</taxon>
    </lineage>
</organism>
<dbReference type="EMBL" id="CP038141">
    <property type="protein sequence ID" value="QDH16291.1"/>
    <property type="molecule type" value="Genomic_DNA"/>
</dbReference>
<dbReference type="RefSeq" id="WP_141459115.1">
    <property type="nucleotide sequence ID" value="NZ_CP038141.1"/>
</dbReference>
<feature type="signal peptide" evidence="1">
    <location>
        <begin position="1"/>
        <end position="25"/>
    </location>
</feature>
<reference evidence="2 3" key="1">
    <citation type="submission" date="2019-03" db="EMBL/GenBank/DDBJ databases">
        <title>The complete genome sequence of Swingsia samuiensis NBRC107927(T).</title>
        <authorList>
            <person name="Chua K.-O."/>
            <person name="Chan K.-G."/>
            <person name="See-Too W.-S."/>
        </authorList>
    </citation>
    <scope>NUCLEOTIDE SEQUENCE [LARGE SCALE GENOMIC DNA]</scope>
    <source>
        <strain evidence="2 3">AH83</strain>
    </source>
</reference>
<evidence type="ECO:0000313" key="3">
    <source>
        <dbReference type="Proteomes" id="UP000316313"/>
    </source>
</evidence>
<dbReference type="KEGG" id="ssam:E3D00_00920"/>
<evidence type="ECO:0000256" key="1">
    <source>
        <dbReference type="SAM" id="SignalP"/>
    </source>
</evidence>